<dbReference type="Gene3D" id="1.10.260.40">
    <property type="entry name" value="lambda repressor-like DNA-binding domains"/>
    <property type="match status" value="1"/>
</dbReference>
<dbReference type="SUPFAM" id="SSF53822">
    <property type="entry name" value="Periplasmic binding protein-like I"/>
    <property type="match status" value="1"/>
</dbReference>
<dbReference type="GO" id="GO:0000976">
    <property type="term" value="F:transcription cis-regulatory region binding"/>
    <property type="evidence" value="ECO:0007669"/>
    <property type="project" value="TreeGrafter"/>
</dbReference>
<feature type="domain" description="HTH lacI-type" evidence="4">
    <location>
        <begin position="11"/>
        <end position="65"/>
    </location>
</feature>
<sequence>MDAKPVPPASPTLEHVARVAGVSRATVSRVINNVRNVDPQLAEAVRAAVEQTGYVPNQAARSLVTRRTNSVALVVSEGEHRSVPVSDPFVGRIFTDPFFGRIVAGLFSVLRPRAVNLALMFVETDEMRRQLLGYLRQGHVDGVLLVSSHAQDPLPRMLTDSGLPAVLSERPSGELHISYVDSPQRAGAALAAEHLARRGCRHVATISGPLDMPAGRDRLDGFRDEMAKYGYAHIPAVEGYFTQDSGSAAMARLLDEYPEIDGVFAANDLMALGAVTVLHERGRRIPEDTAVVGFDDSHAALLCRPALTTVHQPVEEMAAEMARILLDRIDRPDLPAACAIFDPTLVVRASA</sequence>
<gene>
    <name evidence="5" type="ORF">KDL01_39415</name>
</gene>
<dbReference type="InterPro" id="IPR028082">
    <property type="entry name" value="Peripla_BP_I"/>
</dbReference>
<evidence type="ECO:0000256" key="3">
    <source>
        <dbReference type="ARBA" id="ARBA00023163"/>
    </source>
</evidence>
<evidence type="ECO:0000313" key="5">
    <source>
        <dbReference type="EMBL" id="MBR7839395.1"/>
    </source>
</evidence>
<name>A0A941EX03_9ACTN</name>
<comment type="caution">
    <text evidence="5">The sequence shown here is derived from an EMBL/GenBank/DDBJ whole genome shotgun (WGS) entry which is preliminary data.</text>
</comment>
<dbReference type="PRINTS" id="PR00036">
    <property type="entry name" value="HTHLACI"/>
</dbReference>
<accession>A0A941EX03</accession>
<keyword evidence="2 5" id="KW-0238">DNA-binding</keyword>
<dbReference type="Pfam" id="PF00356">
    <property type="entry name" value="LacI"/>
    <property type="match status" value="1"/>
</dbReference>
<dbReference type="PANTHER" id="PTHR30146">
    <property type="entry name" value="LACI-RELATED TRANSCRIPTIONAL REPRESSOR"/>
    <property type="match status" value="1"/>
</dbReference>
<dbReference type="SMART" id="SM00354">
    <property type="entry name" value="HTH_LACI"/>
    <property type="match status" value="1"/>
</dbReference>
<protein>
    <submittedName>
        <fullName evidence="5">LacI family DNA-binding transcriptional regulator</fullName>
    </submittedName>
</protein>
<dbReference type="GO" id="GO:0003700">
    <property type="term" value="F:DNA-binding transcription factor activity"/>
    <property type="evidence" value="ECO:0007669"/>
    <property type="project" value="TreeGrafter"/>
</dbReference>
<dbReference type="Pfam" id="PF13377">
    <property type="entry name" value="Peripla_BP_3"/>
    <property type="match status" value="1"/>
</dbReference>
<dbReference type="EMBL" id="JAGSOG010000439">
    <property type="protein sequence ID" value="MBR7839395.1"/>
    <property type="molecule type" value="Genomic_DNA"/>
</dbReference>
<dbReference type="RefSeq" id="WP_212533832.1">
    <property type="nucleotide sequence ID" value="NZ_JAGSOG010000439.1"/>
</dbReference>
<proteinExistence type="predicted"/>
<dbReference type="Proteomes" id="UP000675781">
    <property type="component" value="Unassembled WGS sequence"/>
</dbReference>
<evidence type="ECO:0000256" key="1">
    <source>
        <dbReference type="ARBA" id="ARBA00023015"/>
    </source>
</evidence>
<keyword evidence="6" id="KW-1185">Reference proteome</keyword>
<dbReference type="PROSITE" id="PS50932">
    <property type="entry name" value="HTH_LACI_2"/>
    <property type="match status" value="1"/>
</dbReference>
<evidence type="ECO:0000256" key="2">
    <source>
        <dbReference type="ARBA" id="ARBA00023125"/>
    </source>
</evidence>
<keyword evidence="3" id="KW-0804">Transcription</keyword>
<reference evidence="5" key="1">
    <citation type="submission" date="2021-04" db="EMBL/GenBank/DDBJ databases">
        <title>Genome based classification of Actinospica acidithermotolerans sp. nov., an actinobacterium isolated from an Indonesian hot spring.</title>
        <authorList>
            <person name="Kusuma A.B."/>
            <person name="Putra K.E."/>
            <person name="Nafisah S."/>
            <person name="Loh J."/>
            <person name="Nouioui I."/>
            <person name="Goodfellow M."/>
        </authorList>
    </citation>
    <scope>NUCLEOTIDE SEQUENCE</scope>
    <source>
        <strain evidence="5">CSCA 57</strain>
    </source>
</reference>
<evidence type="ECO:0000259" key="4">
    <source>
        <dbReference type="PROSITE" id="PS50932"/>
    </source>
</evidence>
<keyword evidence="1" id="KW-0805">Transcription regulation</keyword>
<dbReference type="CDD" id="cd01392">
    <property type="entry name" value="HTH_LacI"/>
    <property type="match status" value="1"/>
</dbReference>
<organism evidence="5 6">
    <name type="scientific">Actinospica durhamensis</name>
    <dbReference type="NCBI Taxonomy" id="1508375"/>
    <lineage>
        <taxon>Bacteria</taxon>
        <taxon>Bacillati</taxon>
        <taxon>Actinomycetota</taxon>
        <taxon>Actinomycetes</taxon>
        <taxon>Catenulisporales</taxon>
        <taxon>Actinospicaceae</taxon>
        <taxon>Actinospica</taxon>
    </lineage>
</organism>
<dbReference type="InterPro" id="IPR000843">
    <property type="entry name" value="HTH_LacI"/>
</dbReference>
<dbReference type="InterPro" id="IPR010982">
    <property type="entry name" value="Lambda_DNA-bd_dom_sf"/>
</dbReference>
<dbReference type="Gene3D" id="3.40.50.2300">
    <property type="match status" value="2"/>
</dbReference>
<evidence type="ECO:0000313" key="6">
    <source>
        <dbReference type="Proteomes" id="UP000675781"/>
    </source>
</evidence>
<dbReference type="CDD" id="cd06267">
    <property type="entry name" value="PBP1_LacI_sugar_binding-like"/>
    <property type="match status" value="1"/>
</dbReference>
<dbReference type="SUPFAM" id="SSF47413">
    <property type="entry name" value="lambda repressor-like DNA-binding domains"/>
    <property type="match status" value="1"/>
</dbReference>
<dbReference type="PANTHER" id="PTHR30146:SF109">
    <property type="entry name" value="HTH-TYPE TRANSCRIPTIONAL REGULATOR GALS"/>
    <property type="match status" value="1"/>
</dbReference>
<dbReference type="InterPro" id="IPR046335">
    <property type="entry name" value="LacI/GalR-like_sensor"/>
</dbReference>
<dbReference type="AlphaFoldDB" id="A0A941EX03"/>